<dbReference type="RefSeq" id="XP_961624.2">
    <property type="nucleotide sequence ID" value="XM_956531.2"/>
</dbReference>
<gene>
    <name evidence="2" type="ORF">NCU01012</name>
</gene>
<sequence>MSSTTVTYSKKKSLLSFMQRRPDTTMPSRRRTMSTVFNDPSHQEDPTIRLLETQSQRTSQGTSNNRNRTSIDEMASALLQDTTMTSAVESPIDQAPYVAPDETACTITRVYPHPIHNTGIVDDAVLEAGVEEAPAANRKIRQRPVPVVRPSPSLPRRSSRRRSTRQRSSPLAPPRCDYVKGLPKSSTGALNPLAMHPPNSRMTKLPASATMPLTKLHEQPNAAPETSSKPVGLDASEIAEKIEKMLAATQALKSEPQPVQTTTAIPSSSTSSKVSRLVKQNGLFKKVSHALSERRLFPKNQSKDSKVQNIVEEEDETEVVAPSGVAGKRSGLKSIELRLNEGVNLNKDKVQKIFGGKVHRKPVFMEGKFLRARRSLDDPFASPSSLRRPLTEFETRLRGGSVDDSVLPPLSSQNPFESERVMESSLDSILPSTPIASSTPRRGYKRTSSPSESPTKKSRGGLRSRSIDLDASLPMGLSLDSEQSKKHPLALSPGLATIFSYVPVVDDVERKKHPSPAKRDLELMTIEFRTQYPDVPLGRAAEQDELDELARSTLLLPDYDSDHKNRYLRPSCTSRSTSNRSGESTEDDEGTVPLLRPSRPRPLYTAPVRKAIVKPVGITRSRTDSQLTLNPYLRHMEADELHMGSPAIEHGYRPLDSQEVF</sequence>
<dbReference type="InParanoid" id="Q1K8D5"/>
<feature type="region of interest" description="Disordered" evidence="1">
    <location>
        <begin position="1"/>
        <end position="71"/>
    </location>
</feature>
<dbReference type="KEGG" id="ncr:NCU01012"/>
<feature type="compositionally biased region" description="Low complexity" evidence="1">
    <location>
        <begin position="593"/>
        <end position="602"/>
    </location>
</feature>
<feature type="region of interest" description="Disordered" evidence="1">
    <location>
        <begin position="401"/>
        <end position="467"/>
    </location>
</feature>
<dbReference type="AlphaFoldDB" id="Q1K8D5"/>
<feature type="region of interest" description="Disordered" evidence="1">
    <location>
        <begin position="137"/>
        <end position="204"/>
    </location>
</feature>
<feature type="compositionally biased region" description="Polar residues" evidence="1">
    <location>
        <begin position="52"/>
        <end position="68"/>
    </location>
</feature>
<dbReference type="VEuPathDB" id="FungiDB:NCU01012"/>
<dbReference type="OrthoDB" id="4207421at2759"/>
<evidence type="ECO:0000313" key="3">
    <source>
        <dbReference type="Proteomes" id="UP000001805"/>
    </source>
</evidence>
<organism evidence="2 3">
    <name type="scientific">Neurospora crassa (strain ATCC 24698 / 74-OR23-1A / CBS 708.71 / DSM 1257 / FGSC 987)</name>
    <dbReference type="NCBI Taxonomy" id="367110"/>
    <lineage>
        <taxon>Eukaryota</taxon>
        <taxon>Fungi</taxon>
        <taxon>Dikarya</taxon>
        <taxon>Ascomycota</taxon>
        <taxon>Pezizomycotina</taxon>
        <taxon>Sordariomycetes</taxon>
        <taxon>Sordariomycetidae</taxon>
        <taxon>Sordariales</taxon>
        <taxon>Sordariaceae</taxon>
        <taxon>Neurospora</taxon>
    </lineage>
</organism>
<evidence type="ECO:0000313" key="2">
    <source>
        <dbReference type="EMBL" id="EAA32388.2"/>
    </source>
</evidence>
<dbReference type="EMBL" id="CM002240">
    <property type="protein sequence ID" value="EAA32388.2"/>
    <property type="molecule type" value="Genomic_DNA"/>
</dbReference>
<protein>
    <submittedName>
        <fullName evidence="2">Uncharacterized protein</fullName>
    </submittedName>
</protein>
<dbReference type="GeneID" id="3877831"/>
<proteinExistence type="predicted"/>
<reference evidence="2 3" key="1">
    <citation type="journal article" date="2003" name="Nature">
        <title>The genome sequence of the filamentous fungus Neurospora crassa.</title>
        <authorList>
            <person name="Galagan J.E."/>
            <person name="Calvo S.E."/>
            <person name="Borkovich K.A."/>
            <person name="Selker E.U."/>
            <person name="Read N.D."/>
            <person name="Jaffe D."/>
            <person name="FitzHugh W."/>
            <person name="Ma L.J."/>
            <person name="Smirnov S."/>
            <person name="Purcell S."/>
            <person name="Rehman B."/>
            <person name="Elkins T."/>
            <person name="Engels R."/>
            <person name="Wang S."/>
            <person name="Nielsen C.B."/>
            <person name="Butler J."/>
            <person name="Endrizzi M."/>
            <person name="Qui D."/>
            <person name="Ianakiev P."/>
            <person name="Bell-Pedersen D."/>
            <person name="Nelson M.A."/>
            <person name="Werner-Washburne M."/>
            <person name="Selitrennikoff C.P."/>
            <person name="Kinsey J.A."/>
            <person name="Braun E.L."/>
            <person name="Zelter A."/>
            <person name="Schulte U."/>
            <person name="Kothe G.O."/>
            <person name="Jedd G."/>
            <person name="Mewes W."/>
            <person name="Staben C."/>
            <person name="Marcotte E."/>
            <person name="Greenberg D."/>
            <person name="Roy A."/>
            <person name="Foley K."/>
            <person name="Naylor J."/>
            <person name="Stange-Thomann N."/>
            <person name="Barrett R."/>
            <person name="Gnerre S."/>
            <person name="Kamal M."/>
            <person name="Kamvysselis M."/>
            <person name="Mauceli E."/>
            <person name="Bielke C."/>
            <person name="Rudd S."/>
            <person name="Frishman D."/>
            <person name="Krystofova S."/>
            <person name="Rasmussen C."/>
            <person name="Metzenberg R.L."/>
            <person name="Perkins D.D."/>
            <person name="Kroken S."/>
            <person name="Cogoni C."/>
            <person name="Macino G."/>
            <person name="Catcheside D."/>
            <person name="Li W."/>
            <person name="Pratt R.J."/>
            <person name="Osmani S.A."/>
            <person name="DeSouza C.P."/>
            <person name="Glass L."/>
            <person name="Orbach M.J."/>
            <person name="Berglund J.A."/>
            <person name="Voelker R."/>
            <person name="Yarden O."/>
            <person name="Plamann M."/>
            <person name="Seiler S."/>
            <person name="Dunlap J."/>
            <person name="Radford A."/>
            <person name="Aramayo R."/>
            <person name="Natvig D.O."/>
            <person name="Alex L.A."/>
            <person name="Mannhaupt G."/>
            <person name="Ebbole D.J."/>
            <person name="Freitag M."/>
            <person name="Paulsen I."/>
            <person name="Sachs M.S."/>
            <person name="Lander E.S."/>
            <person name="Nusbaum C."/>
            <person name="Birren B."/>
        </authorList>
    </citation>
    <scope>NUCLEOTIDE SEQUENCE [LARGE SCALE GENOMIC DNA]</scope>
    <source>
        <strain evidence="3">ATCC 24698 / 74-OR23-1A / CBS 708.71 / DSM 1257 / FGSC 987</strain>
    </source>
</reference>
<accession>Q1K8D5</accession>
<evidence type="ECO:0000256" key="1">
    <source>
        <dbReference type="SAM" id="MobiDB-lite"/>
    </source>
</evidence>
<feature type="compositionally biased region" description="Polar residues" evidence="1">
    <location>
        <begin position="425"/>
        <end position="440"/>
    </location>
</feature>
<feature type="compositionally biased region" description="Polar residues" evidence="1">
    <location>
        <begin position="571"/>
        <end position="582"/>
    </location>
</feature>
<dbReference type="PaxDb" id="5141-EFNCRP00000004208"/>
<dbReference type="Proteomes" id="UP000001805">
    <property type="component" value="Chromosome 2, Linkage Group V"/>
</dbReference>
<feature type="region of interest" description="Disordered" evidence="1">
    <location>
        <begin position="565"/>
        <end position="602"/>
    </location>
</feature>
<name>Q1K8D5_NEUCR</name>
<keyword evidence="3" id="KW-1185">Reference proteome</keyword>